<reference evidence="1" key="1">
    <citation type="journal article" date="2021" name="Proc. Natl. Acad. Sci. U.S.A.">
        <title>A Catalog of Tens of Thousands of Viruses from Human Metagenomes Reveals Hidden Associations with Chronic Diseases.</title>
        <authorList>
            <person name="Tisza M.J."/>
            <person name="Buck C.B."/>
        </authorList>
    </citation>
    <scope>NUCLEOTIDE SEQUENCE</scope>
    <source>
        <strain evidence="1">Ctz6O13</strain>
    </source>
</reference>
<evidence type="ECO:0000313" key="1">
    <source>
        <dbReference type="EMBL" id="DAF63703.1"/>
    </source>
</evidence>
<accession>A0A8S5TL31</accession>
<organism evidence="1">
    <name type="scientific">Podoviridae sp. ctz6O13</name>
    <dbReference type="NCBI Taxonomy" id="2827757"/>
    <lineage>
        <taxon>Viruses</taxon>
        <taxon>Duplodnaviria</taxon>
        <taxon>Heunggongvirae</taxon>
        <taxon>Uroviricota</taxon>
        <taxon>Caudoviricetes</taxon>
    </lineage>
</organism>
<protein>
    <submittedName>
        <fullName evidence="1">Uncharacterized protein</fullName>
    </submittedName>
</protein>
<sequence length="683" mass="77382">MYVFLMYMGYDLQDMAAFMFSPIAEFIDSRSNANMFQDTGVNNNAQTAINLALGIVPSKQFLHGSISEYDMEAEESITTPKIKYVELMLNNLVNYDGNLKKAVYGALGINPDSMNNLRIDVLMQGLILSGASAINDLDLTTLTGKQSDMEINNYLRFCQDLITQLRVVNSQYKGKFNELYADAREFKKIYELSTEMSTVASAYLGLNQGLPTDKLSILKRLNSMRKVISDRERIMGINEGELFNSDTSTEGSIRREAAWNNVINAIQENNSALTETEIREALTKAHEIGIMGKFDVVKMLMDEEYKQVAKDYLHVIKGTVNAIDLVDTIPHYREIMNCLRTLLLADMSLAQKSRLIAKLTTDGKTPSDKQLKGIIKYVDKLNIVNFLDECPIVIPHKATAGFNAYFDSVTVNRFDLSTQEGVAGFKNFMETEFLAFLNKEYLNNSLVGHIRKVLTDGRISLATDIDLLNPEVTTASRLSYDDILRGMAEFELVKYNDDYTITDMFQLYNLIVNNNQYGGERLTTTFKACSNPNSVLQTYLKYIGEVDYDFETSADYEQIDYLINAAPTVYPASERYHYEPFIKVVDPVWDYTIKQYNKTTNSYKEYPLLPSIYSQAVDEKQKDARRINLTENLPFEMPMRYKAAAISDIITFDGDATPEIVAQVKDVLSDLSLSGKILIMKLC</sequence>
<proteinExistence type="predicted"/>
<dbReference type="EMBL" id="BK032843">
    <property type="protein sequence ID" value="DAF63703.1"/>
    <property type="molecule type" value="Genomic_DNA"/>
</dbReference>
<name>A0A8S5TL31_9CAUD</name>